<gene>
    <name evidence="1" type="ORF">J4557_36670</name>
</gene>
<accession>A0ABS3RB43</accession>
<name>A0ABS3RB43_9ACTN</name>
<organism evidence="1 2">
    <name type="scientific">Actinomadura nitritigenes</name>
    <dbReference type="NCBI Taxonomy" id="134602"/>
    <lineage>
        <taxon>Bacteria</taxon>
        <taxon>Bacillati</taxon>
        <taxon>Actinomycetota</taxon>
        <taxon>Actinomycetes</taxon>
        <taxon>Streptosporangiales</taxon>
        <taxon>Thermomonosporaceae</taxon>
        <taxon>Actinomadura</taxon>
    </lineage>
</organism>
<sequence>MPDEDWNTAARIAASIRPSIGSMWIDMLSRHTGGDPAMARKVYYVMGGLHLIGELWQDPRVMEVHVRGTRVTVFGEHGVHEVAGFPSEAAARRAVESAEAAQDRMDARVTRAGESVVVSRRTMRGPTIARLLDTGVVTRELLSQVEGALARLEAVTVTGPAARVVIRALAPLVPPGSRVFEGPHAVLPPGCVAAAEPLDADYVIGVRPGATAERMASAGQVGALIANPESEIRAAVRLVVTGRSAAPELVMRALTRVMAH</sequence>
<keyword evidence="2" id="KW-1185">Reference proteome</keyword>
<proteinExistence type="predicted"/>
<dbReference type="RefSeq" id="WP_208271400.1">
    <property type="nucleotide sequence ID" value="NZ_BAAAGM010000052.1"/>
</dbReference>
<dbReference type="Proteomes" id="UP000666915">
    <property type="component" value="Unassembled WGS sequence"/>
</dbReference>
<comment type="caution">
    <text evidence="1">The sequence shown here is derived from an EMBL/GenBank/DDBJ whole genome shotgun (WGS) entry which is preliminary data.</text>
</comment>
<protein>
    <submittedName>
        <fullName evidence="1">Uncharacterized protein</fullName>
    </submittedName>
</protein>
<evidence type="ECO:0000313" key="1">
    <source>
        <dbReference type="EMBL" id="MBO2443077.1"/>
    </source>
</evidence>
<reference evidence="1 2" key="1">
    <citation type="submission" date="2021-03" db="EMBL/GenBank/DDBJ databases">
        <authorList>
            <person name="Kanchanasin P."/>
            <person name="Saeng-In P."/>
            <person name="Phongsopitanun W."/>
            <person name="Yuki M."/>
            <person name="Kudo T."/>
            <person name="Ohkuma M."/>
            <person name="Tanasupawat S."/>
        </authorList>
    </citation>
    <scope>NUCLEOTIDE SEQUENCE [LARGE SCALE GENOMIC DNA]</scope>
    <source>
        <strain evidence="1 2">L46</strain>
    </source>
</reference>
<dbReference type="EMBL" id="JAGEOK010000030">
    <property type="protein sequence ID" value="MBO2443077.1"/>
    <property type="molecule type" value="Genomic_DNA"/>
</dbReference>
<evidence type="ECO:0000313" key="2">
    <source>
        <dbReference type="Proteomes" id="UP000666915"/>
    </source>
</evidence>